<feature type="compositionally biased region" description="Low complexity" evidence="1">
    <location>
        <begin position="229"/>
        <end position="256"/>
    </location>
</feature>
<feature type="compositionally biased region" description="Polar residues" evidence="1">
    <location>
        <begin position="378"/>
        <end position="389"/>
    </location>
</feature>
<sequence length="588" mass="63947">MRALTPFLKASLHAVLTAPLQDVLDTRERDGANYGMMGPHIVLVSRVDPQTNAVLVNDGTHSMWAFLPPTSVQACHRMYPHIRAMKDFRGCVLRVEVCHFSTTGRISTAFQSTTSLGRICLHITRMEIIDVPSISPNESPHALNDPSIASLVDMPLARLEPRLLPHTNASPITSHHQQHPTNTLNHAYMFHEQHPLTLEDCIIPSDQWRQLEGLVMDMTDSQLIAQNGSVSIPPSSQSQPPAAAIPHSAASDPSSITMLPSTASPTHDTITDQAGVEASNLPTTGPAPTSSAPSPARPYAFCHQSLPDNFIVDPDSSSASSSSPTPRIVSTPARLPRNATALPSSIDKENPPHASAGTPMTTASGHSTSGGFKKQPLGNATNLIPSPNQVEDEPHDALTRKSPIRTAALRRRAKSTASMSSSSSTSNRSQFSSRYDWDDETKDDAPDFRGPHEIASNKRVRNQSTSSAVVPAPAAATGFSQWQTQPPTQPVVHPSQRSAKRPRWTSSDRKANDQELMAVLDDPQHHNSSSTDDDDQNQHHVTREPDFFRAVHFRPSIRRGVLYSIQMATPDCTTAVLEFIQGARRGSR</sequence>
<evidence type="ECO:0000256" key="2">
    <source>
        <dbReference type="SAM" id="SignalP"/>
    </source>
</evidence>
<feature type="chain" id="PRO_5018720599" evidence="2">
    <location>
        <begin position="18"/>
        <end position="588"/>
    </location>
</feature>
<organism evidence="3 4">
    <name type="scientific">Aphanomyces astaci</name>
    <name type="common">Crayfish plague agent</name>
    <dbReference type="NCBI Taxonomy" id="112090"/>
    <lineage>
        <taxon>Eukaryota</taxon>
        <taxon>Sar</taxon>
        <taxon>Stramenopiles</taxon>
        <taxon>Oomycota</taxon>
        <taxon>Saprolegniomycetes</taxon>
        <taxon>Saprolegniales</taxon>
        <taxon>Verrucalvaceae</taxon>
        <taxon>Aphanomyces</taxon>
    </lineage>
</organism>
<feature type="signal peptide" evidence="2">
    <location>
        <begin position="1"/>
        <end position="17"/>
    </location>
</feature>
<gene>
    <name evidence="3" type="ORF">DYB37_008836</name>
</gene>
<evidence type="ECO:0000313" key="4">
    <source>
        <dbReference type="Proteomes" id="UP000285430"/>
    </source>
</evidence>
<proteinExistence type="predicted"/>
<reference evidence="3 4" key="1">
    <citation type="submission" date="2018-08" db="EMBL/GenBank/DDBJ databases">
        <title>Aphanomyces genome sequencing and annotation.</title>
        <authorList>
            <person name="Minardi D."/>
            <person name="Oidtmann B."/>
            <person name="Van Der Giezen M."/>
            <person name="Studholme D.J."/>
        </authorList>
    </citation>
    <scope>NUCLEOTIDE SEQUENCE [LARGE SCALE GENOMIC DNA]</scope>
    <source>
        <strain evidence="3 4">Da</strain>
    </source>
</reference>
<feature type="region of interest" description="Disordered" evidence="1">
    <location>
        <begin position="228"/>
        <end position="510"/>
    </location>
</feature>
<feature type="compositionally biased region" description="Polar residues" evidence="1">
    <location>
        <begin position="358"/>
        <end position="370"/>
    </location>
</feature>
<dbReference type="Proteomes" id="UP000285430">
    <property type="component" value="Unassembled WGS sequence"/>
</dbReference>
<keyword evidence="2" id="KW-0732">Signal</keyword>
<feature type="compositionally biased region" description="Polar residues" evidence="1">
    <location>
        <begin position="257"/>
        <end position="272"/>
    </location>
</feature>
<feature type="compositionally biased region" description="Basic and acidic residues" evidence="1">
    <location>
        <begin position="443"/>
        <end position="456"/>
    </location>
</feature>
<feature type="compositionally biased region" description="Low complexity" evidence="1">
    <location>
        <begin position="282"/>
        <end position="298"/>
    </location>
</feature>
<evidence type="ECO:0000256" key="1">
    <source>
        <dbReference type="SAM" id="MobiDB-lite"/>
    </source>
</evidence>
<protein>
    <submittedName>
        <fullName evidence="3">Uncharacterized protein</fullName>
    </submittedName>
</protein>
<dbReference type="EMBL" id="QUTH01006411">
    <property type="protein sequence ID" value="RHZ07291.1"/>
    <property type="molecule type" value="Genomic_DNA"/>
</dbReference>
<name>A0A3R7A0I0_APHAT</name>
<dbReference type="AlphaFoldDB" id="A0A3R7A0I0"/>
<feature type="compositionally biased region" description="Low complexity" evidence="1">
    <location>
        <begin position="464"/>
        <end position="496"/>
    </location>
</feature>
<evidence type="ECO:0000313" key="3">
    <source>
        <dbReference type="EMBL" id="RHZ07291.1"/>
    </source>
</evidence>
<accession>A0A3R7A0I0</accession>
<dbReference type="VEuPathDB" id="FungiDB:H257_08543"/>
<comment type="caution">
    <text evidence="3">The sequence shown here is derived from an EMBL/GenBank/DDBJ whole genome shotgun (WGS) entry which is preliminary data.</text>
</comment>
<feature type="compositionally biased region" description="Low complexity" evidence="1">
    <location>
        <begin position="415"/>
        <end position="434"/>
    </location>
</feature>